<dbReference type="InterPro" id="IPR008427">
    <property type="entry name" value="Extracellular_membr_CFEM_dom"/>
</dbReference>
<proteinExistence type="inferred from homology"/>
<evidence type="ECO:0000256" key="1">
    <source>
        <dbReference type="ARBA" id="ARBA00004609"/>
    </source>
</evidence>
<dbReference type="GO" id="GO:0005886">
    <property type="term" value="C:plasma membrane"/>
    <property type="evidence" value="ECO:0007669"/>
    <property type="project" value="UniProtKB-SubCell"/>
</dbReference>
<dbReference type="PROSITE" id="PS52012">
    <property type="entry name" value="CFEM"/>
    <property type="match status" value="1"/>
</dbReference>
<gene>
    <name evidence="19" type="primary">pra</name>
</gene>
<keyword evidence="4" id="KW-1003">Cell membrane</keyword>
<protein>
    <submittedName>
        <fullName evidence="19">Proline-rich antigen</fullName>
    </submittedName>
</protein>
<keyword evidence="8 15" id="KW-0479">Metal-binding</keyword>
<feature type="signal peptide" evidence="17">
    <location>
        <begin position="1"/>
        <end position="18"/>
    </location>
</feature>
<keyword evidence="10 15" id="KW-0408">Iron</keyword>
<reference evidence="19" key="1">
    <citation type="journal article" date="2004" name="Mol. Biol. Evol.">
        <title>Positive directional selection in the proline-rich antigen (PRA) gene among the human pathogenic fungi Coccidioides immitis, C. posadasii and their closest relatives.</title>
        <authorList>
            <person name="Johannesson H."/>
            <person name="Vidal P."/>
            <person name="Guarro J."/>
            <person name="Herr R.A."/>
            <person name="Cole G.T."/>
            <person name="Taylor J.W."/>
        </authorList>
    </citation>
    <scope>NUCLEOTIDE SEQUENCE</scope>
</reference>
<evidence type="ECO:0000259" key="18">
    <source>
        <dbReference type="PROSITE" id="PS52012"/>
    </source>
</evidence>
<evidence type="ECO:0000256" key="13">
    <source>
        <dbReference type="ARBA" id="ARBA00023180"/>
    </source>
</evidence>
<keyword evidence="11" id="KW-0472">Membrane</keyword>
<feature type="compositionally biased region" description="Acidic residues" evidence="16">
    <location>
        <begin position="118"/>
        <end position="128"/>
    </location>
</feature>
<evidence type="ECO:0000256" key="11">
    <source>
        <dbReference type="ARBA" id="ARBA00023136"/>
    </source>
</evidence>
<dbReference type="EMBL" id="AY536447">
    <property type="protein sequence ID" value="AAS45284.1"/>
    <property type="molecule type" value="Genomic_DNA"/>
</dbReference>
<comment type="caution">
    <text evidence="15">Lacks conserved residue(s) required for the propagation of feature annotation.</text>
</comment>
<evidence type="ECO:0000256" key="7">
    <source>
        <dbReference type="ARBA" id="ARBA00022622"/>
    </source>
</evidence>
<feature type="region of interest" description="Disordered" evidence="16">
    <location>
        <begin position="95"/>
        <end position="176"/>
    </location>
</feature>
<keyword evidence="5" id="KW-0964">Secreted</keyword>
<sequence>MQFSHALIALVAAGLASAQLPDIPPCALSCFVDALGNDGCTSLTDFKCHCSKPELPGKITPCVEKSCPEISARVAVSNAVVEQCSKAGVPIELEPIVTEAPSTTAAPTEQPTETAEPSTEEPSEEPTEEPTAAPTEQPTETEAPTTAVPTGTGSGVPTGTGSYTVTGHPTASTPAEFPGAGSNIRANVGGIAAALLGLAAYL</sequence>
<feature type="compositionally biased region" description="Low complexity" evidence="16">
    <location>
        <begin position="129"/>
        <end position="151"/>
    </location>
</feature>
<evidence type="ECO:0000256" key="9">
    <source>
        <dbReference type="ARBA" id="ARBA00022729"/>
    </source>
</evidence>
<evidence type="ECO:0000256" key="8">
    <source>
        <dbReference type="ARBA" id="ARBA00022723"/>
    </source>
</evidence>
<comment type="subcellular location">
    <subcellularLocation>
        <location evidence="1">Cell membrane</location>
        <topology evidence="1">Lipid-anchor</topology>
        <topology evidence="1">GPI-anchor</topology>
    </subcellularLocation>
    <subcellularLocation>
        <location evidence="2">Secreted</location>
    </subcellularLocation>
</comment>
<dbReference type="SMART" id="SM00747">
    <property type="entry name" value="CFEM"/>
    <property type="match status" value="1"/>
</dbReference>
<evidence type="ECO:0000256" key="6">
    <source>
        <dbReference type="ARBA" id="ARBA00022617"/>
    </source>
</evidence>
<dbReference type="PANTHER" id="PTHR37928">
    <property type="entry name" value="CFEM DOMAIN PROTEIN (AFU_ORTHOLOGUE AFUA_6G14090)"/>
    <property type="match status" value="1"/>
</dbReference>
<organism evidence="19">
    <name type="scientific">Chrysosporium lucknowense</name>
    <dbReference type="NCBI Taxonomy" id="85845"/>
    <lineage>
        <taxon>Eukaryota</taxon>
        <taxon>Fungi</taxon>
        <taxon>Dikarya</taxon>
        <taxon>Ascomycota</taxon>
        <taxon>Pezizomycotina</taxon>
        <taxon>Eurotiomycetes</taxon>
        <taxon>Eurotiomycetidae</taxon>
        <taxon>Onygenales</taxon>
        <taxon>Onygenaceae</taxon>
        <taxon>Chrysosporium</taxon>
    </lineage>
</organism>
<dbReference type="InterPro" id="IPR051735">
    <property type="entry name" value="CFEM_domain"/>
</dbReference>
<evidence type="ECO:0000256" key="14">
    <source>
        <dbReference type="ARBA" id="ARBA00023288"/>
    </source>
</evidence>
<dbReference type="GO" id="GO:0098552">
    <property type="term" value="C:side of membrane"/>
    <property type="evidence" value="ECO:0007669"/>
    <property type="project" value="UniProtKB-KW"/>
</dbReference>
<feature type="compositionally biased region" description="Low complexity" evidence="16">
    <location>
        <begin position="98"/>
        <end position="117"/>
    </location>
</feature>
<evidence type="ECO:0000256" key="2">
    <source>
        <dbReference type="ARBA" id="ARBA00004613"/>
    </source>
</evidence>
<keyword evidence="9 17" id="KW-0732">Signal</keyword>
<keyword evidence="13" id="KW-0325">Glycoprotein</keyword>
<feature type="chain" id="PRO_5004278944" evidence="17">
    <location>
        <begin position="19"/>
        <end position="202"/>
    </location>
</feature>
<evidence type="ECO:0000256" key="10">
    <source>
        <dbReference type="ARBA" id="ARBA00023004"/>
    </source>
</evidence>
<accession>Q6QJA4</accession>
<feature type="domain" description="CFEM" evidence="18">
    <location>
        <begin position="1"/>
        <end position="109"/>
    </location>
</feature>
<dbReference type="Pfam" id="PF05730">
    <property type="entry name" value="CFEM"/>
    <property type="match status" value="1"/>
</dbReference>
<dbReference type="PANTHER" id="PTHR37928:SF2">
    <property type="entry name" value="GPI ANCHORED CFEM DOMAIN PROTEIN (AFU_ORTHOLOGUE AFUA_6G10580)"/>
    <property type="match status" value="1"/>
</dbReference>
<feature type="compositionally biased region" description="Polar residues" evidence="16">
    <location>
        <begin position="163"/>
        <end position="173"/>
    </location>
</feature>
<evidence type="ECO:0000256" key="12">
    <source>
        <dbReference type="ARBA" id="ARBA00023157"/>
    </source>
</evidence>
<dbReference type="AlphaFoldDB" id="Q6QJA4"/>
<evidence type="ECO:0000256" key="4">
    <source>
        <dbReference type="ARBA" id="ARBA00022475"/>
    </source>
</evidence>
<dbReference type="GO" id="GO:0005576">
    <property type="term" value="C:extracellular region"/>
    <property type="evidence" value="ECO:0007669"/>
    <property type="project" value="UniProtKB-SubCell"/>
</dbReference>
<keyword evidence="6 15" id="KW-0349">Heme</keyword>
<evidence type="ECO:0000256" key="17">
    <source>
        <dbReference type="SAM" id="SignalP"/>
    </source>
</evidence>
<name>Q6QJA4_9EURO</name>
<evidence type="ECO:0000256" key="16">
    <source>
        <dbReference type="SAM" id="MobiDB-lite"/>
    </source>
</evidence>
<comment type="similarity">
    <text evidence="3">Belongs to the RBT5 family.</text>
</comment>
<evidence type="ECO:0000256" key="5">
    <source>
        <dbReference type="ARBA" id="ARBA00022525"/>
    </source>
</evidence>
<evidence type="ECO:0000313" key="19">
    <source>
        <dbReference type="EMBL" id="AAS45284.1"/>
    </source>
</evidence>
<keyword evidence="12" id="KW-1015">Disulfide bond</keyword>
<keyword evidence="14" id="KW-0449">Lipoprotein</keyword>
<evidence type="ECO:0000256" key="15">
    <source>
        <dbReference type="PROSITE-ProRule" id="PRU01356"/>
    </source>
</evidence>
<keyword evidence="7" id="KW-0336">GPI-anchor</keyword>
<feature type="binding site" description="axial binding residue" evidence="15">
    <location>
        <position position="45"/>
    </location>
    <ligand>
        <name>heme</name>
        <dbReference type="ChEBI" id="CHEBI:30413"/>
    </ligand>
    <ligandPart>
        <name>Fe</name>
        <dbReference type="ChEBI" id="CHEBI:18248"/>
    </ligandPart>
</feature>
<dbReference type="GO" id="GO:0046872">
    <property type="term" value="F:metal ion binding"/>
    <property type="evidence" value="ECO:0007669"/>
    <property type="project" value="UniProtKB-UniRule"/>
</dbReference>
<evidence type="ECO:0000256" key="3">
    <source>
        <dbReference type="ARBA" id="ARBA00010031"/>
    </source>
</evidence>